<evidence type="ECO:0000313" key="3">
    <source>
        <dbReference type="Proteomes" id="UP000619788"/>
    </source>
</evidence>
<dbReference type="EMBL" id="BOOJ01000029">
    <property type="protein sequence ID" value="GIH92827.1"/>
    <property type="molecule type" value="Genomic_DNA"/>
</dbReference>
<dbReference type="InterPro" id="IPR025633">
    <property type="entry name" value="DUF4291"/>
</dbReference>
<name>A0A8J3SED3_9ACTN</name>
<evidence type="ECO:0000313" key="2">
    <source>
        <dbReference type="EMBL" id="GIH92827.1"/>
    </source>
</evidence>
<sequence>MGPVAEPVARITRCPAGSRWTTLGPMNVPYRQVRAVHTDDSITVYQAYSPAVAGPAVAAQRFVPPFKRERMTWIKPSFLWMMYRCGWATKPDQERVLAVEITREGFEWALAHSCLSHAGPGVDRAAWAGRLRRSPVRVQWDPERDLRLNALPYRSIQIGLSREAVGRYLDEWTLSVTDITPRVHEIHAALREHDRDRATALLPAERPYPLSPELVLAVDATPADGGSGPYGAPGTDRAATG</sequence>
<dbReference type="PANTHER" id="PTHR38567:SF1">
    <property type="entry name" value="DUF4291 DOMAIN-CONTAINING PROTEIN"/>
    <property type="match status" value="1"/>
</dbReference>
<dbReference type="AlphaFoldDB" id="A0A8J3SED3"/>
<gene>
    <name evidence="2" type="ORF">Psi01_34570</name>
</gene>
<keyword evidence="3" id="KW-1185">Reference proteome</keyword>
<feature type="region of interest" description="Disordered" evidence="1">
    <location>
        <begin position="220"/>
        <end position="241"/>
    </location>
</feature>
<evidence type="ECO:0000256" key="1">
    <source>
        <dbReference type="SAM" id="MobiDB-lite"/>
    </source>
</evidence>
<accession>A0A8J3SED3</accession>
<dbReference type="Proteomes" id="UP000619788">
    <property type="component" value="Unassembled WGS sequence"/>
</dbReference>
<dbReference type="PANTHER" id="PTHR38567">
    <property type="entry name" value="DUF4291 DOMAIN-CONTAINING PROTEIN"/>
    <property type="match status" value="1"/>
</dbReference>
<proteinExistence type="predicted"/>
<reference evidence="2 3" key="1">
    <citation type="submission" date="2021-01" db="EMBL/GenBank/DDBJ databases">
        <title>Whole genome shotgun sequence of Planobispora siamensis NBRC 107568.</title>
        <authorList>
            <person name="Komaki H."/>
            <person name="Tamura T."/>
        </authorList>
    </citation>
    <scope>NUCLEOTIDE SEQUENCE [LARGE SCALE GENOMIC DNA]</scope>
    <source>
        <strain evidence="2 3">NBRC 107568</strain>
    </source>
</reference>
<comment type="caution">
    <text evidence="2">The sequence shown here is derived from an EMBL/GenBank/DDBJ whole genome shotgun (WGS) entry which is preliminary data.</text>
</comment>
<evidence type="ECO:0008006" key="4">
    <source>
        <dbReference type="Google" id="ProtNLM"/>
    </source>
</evidence>
<protein>
    <recommendedName>
        <fullName evidence="4">DUF4291 domain-containing protein</fullName>
    </recommendedName>
</protein>
<dbReference type="Pfam" id="PF14124">
    <property type="entry name" value="DUF4291"/>
    <property type="match status" value="1"/>
</dbReference>
<organism evidence="2 3">
    <name type="scientific">Planobispora siamensis</name>
    <dbReference type="NCBI Taxonomy" id="936338"/>
    <lineage>
        <taxon>Bacteria</taxon>
        <taxon>Bacillati</taxon>
        <taxon>Actinomycetota</taxon>
        <taxon>Actinomycetes</taxon>
        <taxon>Streptosporangiales</taxon>
        <taxon>Streptosporangiaceae</taxon>
        <taxon>Planobispora</taxon>
    </lineage>
</organism>